<evidence type="ECO:0000256" key="2">
    <source>
        <dbReference type="ARBA" id="ARBA00004496"/>
    </source>
</evidence>
<keyword evidence="4" id="KW-0597">Phosphoprotein</keyword>
<dbReference type="Gene3D" id="1.20.940.10">
    <property type="entry name" value="Functional domain of the splicing factor Prp18"/>
    <property type="match status" value="1"/>
</dbReference>
<keyword evidence="11" id="KW-0687">Ribonucleoprotein</keyword>
<evidence type="ECO:0000256" key="5">
    <source>
        <dbReference type="ARBA" id="ARBA00022703"/>
    </source>
</evidence>
<dbReference type="EMBL" id="RWIC01000554">
    <property type="protein sequence ID" value="TKC42326.1"/>
    <property type="molecule type" value="Genomic_DNA"/>
</dbReference>
<feature type="region of interest" description="Disordered" evidence="17">
    <location>
        <begin position="271"/>
        <end position="295"/>
    </location>
</feature>
<dbReference type="FunFam" id="1.20.940.10:FF:000006">
    <property type="entry name" value="steroid receptor RNA activator 1"/>
    <property type="match status" value="1"/>
</dbReference>
<keyword evidence="5" id="KW-0053">Apoptosis</keyword>
<evidence type="ECO:0000256" key="6">
    <source>
        <dbReference type="ARBA" id="ARBA00023015"/>
    </source>
</evidence>
<comment type="function">
    <text evidence="12">Functional RNA which acts as a transcriptional coactivator that selectively enhances steroid receptor-mediated transactivation ligand-independently through a mechanism involving the modulating N-terminal domain (AF-1) of steroid receptors. Also mediates transcriptional coactivation of steroid receptors ligand-dependently through the steroid-binding domain (AF-2). Enhances cellular proliferation and differentiation and promotes apoptosis in vivo. May play a role in tumorigenesis.</text>
</comment>
<comment type="similarity">
    <text evidence="13">Belongs to the SRA1 family.</text>
</comment>
<name>A0A4U1F1B3_MONMO</name>
<dbReference type="Pfam" id="PF07304">
    <property type="entry name" value="SRA1"/>
    <property type="match status" value="1"/>
</dbReference>
<evidence type="ECO:0000256" key="8">
    <source>
        <dbReference type="ARBA" id="ARBA00023163"/>
    </source>
</evidence>
<sequence>NKERGWNDPPQFSYGLQTQAGGPKRTPLTKRVAAPQDGSPRVPTSETSPGAPPMGPPPLSSKASRPPFVGSCPPSSMEPTNFPVVESEILLEDVLRPLERALEDCRGHTKVSVKAPINSQMQKQVCDDISRRLALLQEQWAGGKLSMPVKKRMALLVQELSSHQWDAADDIHRSLMVDHVTEVSQWMVGVKRLIAEKRSLSSEEAANEEKSEPLSRHDPRLLHQSASSQASQRRDPKLLPPTARVLHLQLCKTRLLPGEATHNWGLGSCSQAAKSGRPGEQGAQNPGHSDDFPVTRKLGTRPCCITLRI</sequence>
<keyword evidence="6" id="KW-0805">Transcription regulation</keyword>
<dbReference type="Proteomes" id="UP000308365">
    <property type="component" value="Unassembled WGS sequence"/>
</dbReference>
<dbReference type="PANTHER" id="PTHR18834">
    <property type="entry name" value="STEROID RECEPTOR RNA ACTIVATOR 1"/>
    <property type="match status" value="1"/>
</dbReference>
<dbReference type="GO" id="GO:0006357">
    <property type="term" value="P:regulation of transcription by RNA polymerase II"/>
    <property type="evidence" value="ECO:0007669"/>
    <property type="project" value="InterPro"/>
</dbReference>
<evidence type="ECO:0000313" key="19">
    <source>
        <dbReference type="EMBL" id="TKC42326.1"/>
    </source>
</evidence>
<keyword evidence="8" id="KW-0804">Transcription</keyword>
<dbReference type="InterPro" id="IPR040243">
    <property type="entry name" value="Steroid_recept_RNA_1"/>
</dbReference>
<evidence type="ECO:0000256" key="3">
    <source>
        <dbReference type="ARBA" id="ARBA00022490"/>
    </source>
</evidence>
<evidence type="ECO:0000256" key="16">
    <source>
        <dbReference type="ARBA" id="ARBA00081120"/>
    </source>
</evidence>
<evidence type="ECO:0000256" key="4">
    <source>
        <dbReference type="ARBA" id="ARBA00022553"/>
    </source>
</evidence>
<feature type="compositionally biased region" description="Basic and acidic residues" evidence="17">
    <location>
        <begin position="199"/>
        <end position="221"/>
    </location>
</feature>
<evidence type="ECO:0000313" key="20">
    <source>
        <dbReference type="Proteomes" id="UP000308365"/>
    </source>
</evidence>
<evidence type="ECO:0000256" key="7">
    <source>
        <dbReference type="ARBA" id="ARBA00023159"/>
    </source>
</evidence>
<evidence type="ECO:0000256" key="15">
    <source>
        <dbReference type="ARBA" id="ARBA00073527"/>
    </source>
</evidence>
<evidence type="ECO:0000256" key="9">
    <source>
        <dbReference type="ARBA" id="ARBA00023170"/>
    </source>
</evidence>
<dbReference type="GO" id="GO:1990904">
    <property type="term" value="C:ribonucleoprotein complex"/>
    <property type="evidence" value="ECO:0007669"/>
    <property type="project" value="UniProtKB-KW"/>
</dbReference>
<gene>
    <name evidence="19" type="ORF">EI555_013155</name>
</gene>
<keyword evidence="3" id="KW-0963">Cytoplasm</keyword>
<dbReference type="GO" id="GO:0006915">
    <property type="term" value="P:apoptotic process"/>
    <property type="evidence" value="ECO:0007669"/>
    <property type="project" value="UniProtKB-KW"/>
</dbReference>
<organism evidence="19 20">
    <name type="scientific">Monodon monoceros</name>
    <name type="common">Narwhal</name>
    <name type="synonym">Ceratodon monodon</name>
    <dbReference type="NCBI Taxonomy" id="40151"/>
    <lineage>
        <taxon>Eukaryota</taxon>
        <taxon>Metazoa</taxon>
        <taxon>Chordata</taxon>
        <taxon>Craniata</taxon>
        <taxon>Vertebrata</taxon>
        <taxon>Euteleostomi</taxon>
        <taxon>Mammalia</taxon>
        <taxon>Eutheria</taxon>
        <taxon>Laurasiatheria</taxon>
        <taxon>Artiodactyla</taxon>
        <taxon>Whippomorpha</taxon>
        <taxon>Cetacea</taxon>
        <taxon>Odontoceti</taxon>
        <taxon>Monodontidae</taxon>
        <taxon>Monodon</taxon>
    </lineage>
</organism>
<proteinExistence type="inferred from homology"/>
<evidence type="ECO:0000256" key="1">
    <source>
        <dbReference type="ARBA" id="ARBA00004123"/>
    </source>
</evidence>
<keyword evidence="10" id="KW-0539">Nucleus</keyword>
<keyword evidence="7" id="KW-0010">Activator</keyword>
<evidence type="ECO:0000256" key="10">
    <source>
        <dbReference type="ARBA" id="ARBA00023242"/>
    </source>
</evidence>
<feature type="region of interest" description="Disordered" evidence="17">
    <location>
        <begin position="199"/>
        <end position="239"/>
    </location>
</feature>
<evidence type="ECO:0000256" key="12">
    <source>
        <dbReference type="ARBA" id="ARBA00059202"/>
    </source>
</evidence>
<dbReference type="InterPro" id="IPR009917">
    <property type="entry name" value="SRA1/Sec31"/>
</dbReference>
<accession>A0A4U1F1B3</accession>
<evidence type="ECO:0000256" key="17">
    <source>
        <dbReference type="SAM" id="MobiDB-lite"/>
    </source>
</evidence>
<dbReference type="GO" id="GO:0005737">
    <property type="term" value="C:cytoplasm"/>
    <property type="evidence" value="ECO:0007669"/>
    <property type="project" value="UniProtKB-SubCell"/>
</dbReference>
<evidence type="ECO:0000256" key="11">
    <source>
        <dbReference type="ARBA" id="ARBA00023274"/>
    </source>
</evidence>
<feature type="region of interest" description="Disordered" evidence="17">
    <location>
        <begin position="1"/>
        <end position="80"/>
    </location>
</feature>
<comment type="subcellular location">
    <subcellularLocation>
        <location evidence="2">Cytoplasm</location>
    </subcellularLocation>
    <subcellularLocation>
        <location evidence="1">Nucleus</location>
    </subcellularLocation>
</comment>
<keyword evidence="9" id="KW-0675">Receptor</keyword>
<feature type="non-terminal residue" evidence="19">
    <location>
        <position position="1"/>
    </location>
</feature>
<dbReference type="GO" id="GO:0003713">
    <property type="term" value="F:transcription coactivator activity"/>
    <property type="evidence" value="ECO:0007669"/>
    <property type="project" value="InterPro"/>
</dbReference>
<evidence type="ECO:0000256" key="14">
    <source>
        <dbReference type="ARBA" id="ARBA00063541"/>
    </source>
</evidence>
<comment type="caution">
    <text evidence="19">The sequence shown here is derived from an EMBL/GenBank/DDBJ whole genome shotgun (WGS) entry which is preliminary data.</text>
</comment>
<dbReference type="GO" id="GO:0005634">
    <property type="term" value="C:nucleus"/>
    <property type="evidence" value="ECO:0007669"/>
    <property type="project" value="UniProtKB-SubCell"/>
</dbReference>
<dbReference type="AlphaFoldDB" id="A0A4U1F1B3"/>
<protein>
    <recommendedName>
        <fullName evidence="15">Steroid receptor RNA activator 1</fullName>
    </recommendedName>
    <alternativeName>
        <fullName evidence="16">Steroid receptor RNA activator protein</fullName>
    </alternativeName>
</protein>
<evidence type="ECO:0000259" key="18">
    <source>
        <dbReference type="Pfam" id="PF07304"/>
    </source>
</evidence>
<evidence type="ECO:0000256" key="13">
    <source>
        <dbReference type="ARBA" id="ARBA00061450"/>
    </source>
</evidence>
<feature type="domain" description="SRA1/Sec31" evidence="18">
    <location>
        <begin position="53"/>
        <end position="211"/>
    </location>
</feature>
<comment type="subunit">
    <text evidence="14">SRA1 RNA exists in a ribonucleoprotein complex containing NCOA1. The RNA also forms a complex with PUS1 and RARG in the nucleus. Interacts with AR.</text>
</comment>
<reference evidence="20" key="1">
    <citation type="journal article" date="2019" name="IScience">
        <title>Narwhal Genome Reveals Long-Term Low Genetic Diversity despite Current Large Abundance Size.</title>
        <authorList>
            <person name="Westbury M.V."/>
            <person name="Petersen B."/>
            <person name="Garde E."/>
            <person name="Heide-Jorgensen M.P."/>
            <person name="Lorenzen E.D."/>
        </authorList>
    </citation>
    <scope>NUCLEOTIDE SEQUENCE [LARGE SCALE GENOMIC DNA]</scope>
</reference>
<feature type="compositionally biased region" description="Pro residues" evidence="17">
    <location>
        <begin position="50"/>
        <end position="59"/>
    </location>
</feature>
<dbReference type="PANTHER" id="PTHR18834:SF2">
    <property type="entry name" value="STEROID RECEPTOR RNA ACTIVATOR 1"/>
    <property type="match status" value="1"/>
</dbReference>